<proteinExistence type="predicted"/>
<keyword evidence="3" id="KW-1185">Reference proteome</keyword>
<keyword evidence="1" id="KW-0812">Transmembrane</keyword>
<dbReference type="PROSITE" id="PS51257">
    <property type="entry name" value="PROKAR_LIPOPROTEIN"/>
    <property type="match status" value="1"/>
</dbReference>
<gene>
    <name evidence="2" type="ORF">ACFPVY_17130</name>
</gene>
<dbReference type="Proteomes" id="UP001596287">
    <property type="component" value="Unassembled WGS sequence"/>
</dbReference>
<accession>A0ABW1PT15</accession>
<protein>
    <recommendedName>
        <fullName evidence="4">Lipoprotein</fullName>
    </recommendedName>
</protein>
<evidence type="ECO:0000313" key="3">
    <source>
        <dbReference type="Proteomes" id="UP001596287"/>
    </source>
</evidence>
<evidence type="ECO:0008006" key="4">
    <source>
        <dbReference type="Google" id="ProtNLM"/>
    </source>
</evidence>
<evidence type="ECO:0000313" key="2">
    <source>
        <dbReference type="EMBL" id="MFC6098374.1"/>
    </source>
</evidence>
<keyword evidence="1" id="KW-0472">Membrane</keyword>
<evidence type="ECO:0000256" key="1">
    <source>
        <dbReference type="SAM" id="Phobius"/>
    </source>
</evidence>
<feature type="transmembrane region" description="Helical" evidence="1">
    <location>
        <begin position="15"/>
        <end position="34"/>
    </location>
</feature>
<name>A0ABW1PT15_9FLAO</name>
<keyword evidence="1" id="KW-1133">Transmembrane helix</keyword>
<reference evidence="3" key="1">
    <citation type="journal article" date="2019" name="Int. J. Syst. Evol. Microbiol.">
        <title>The Global Catalogue of Microorganisms (GCM) 10K type strain sequencing project: providing services to taxonomists for standard genome sequencing and annotation.</title>
        <authorList>
            <consortium name="The Broad Institute Genomics Platform"/>
            <consortium name="The Broad Institute Genome Sequencing Center for Infectious Disease"/>
            <person name="Wu L."/>
            <person name="Ma J."/>
        </authorList>
    </citation>
    <scope>NUCLEOTIDE SEQUENCE [LARGE SCALE GENOMIC DNA]</scope>
    <source>
        <strain evidence="3">CCUG 49679</strain>
    </source>
</reference>
<comment type="caution">
    <text evidence="2">The sequence shown here is derived from an EMBL/GenBank/DDBJ whole genome shotgun (WGS) entry which is preliminary data.</text>
</comment>
<organism evidence="2 3">
    <name type="scientific">Flavobacterium qiangtangense</name>
    <dbReference type="NCBI Taxonomy" id="1442595"/>
    <lineage>
        <taxon>Bacteria</taxon>
        <taxon>Pseudomonadati</taxon>
        <taxon>Bacteroidota</taxon>
        <taxon>Flavobacteriia</taxon>
        <taxon>Flavobacteriales</taxon>
        <taxon>Flavobacteriaceae</taxon>
        <taxon>Flavobacterium</taxon>
    </lineage>
</organism>
<dbReference type="EMBL" id="JBHSQB010000021">
    <property type="protein sequence ID" value="MFC6098374.1"/>
    <property type="molecule type" value="Genomic_DNA"/>
</dbReference>
<sequence length="395" mass="44674">MAQKPHGIRRWQTNLHYNVFVILFFIAISTAYSCTDKKVEGAMIAEQKQEPNFSLIGRKLEELYDSKYSSSGMDFLVSKNLAKQTNSKSDVFVDLGGQLLEGTDVRIITLRTADSKKASGVDNKQNRYLFVEKKGAKGFVISDTLNVKKGQDYSVNTFFENGRKGIAVGNFNEAEEFFEITALYEISNEGKKKKLDLNTTVLDCPVPLDYIREDDSGNYQFGVKNQSAHSRFWKENSSESPAQTGFYVLDEATIALKDKTLKVTVLEKNAKKVENAQHFDLRIEVSEKSGKGFAPKSNAAIVQSLDGSCSADGFTDVVSKDNYFTIEQTFCKDALYVSSYTTFKVVGNDILLHKYSESYTDRNNPDKEIKDKIWTNKEFGQIKFENFNYKTSIKR</sequence>